<feature type="signal peptide" evidence="1">
    <location>
        <begin position="1"/>
        <end position="19"/>
    </location>
</feature>
<evidence type="ECO:0000313" key="3">
    <source>
        <dbReference type="Proteomes" id="UP000249789"/>
    </source>
</evidence>
<dbReference type="GeneID" id="63858344"/>
<protein>
    <recommendedName>
        <fullName evidence="4">Extracellular membrane protein CFEM domain-containing protein</fullName>
    </recommendedName>
</protein>
<gene>
    <name evidence="2" type="ORF">BO72DRAFT_371682</name>
</gene>
<dbReference type="OrthoDB" id="3701524at2759"/>
<reference evidence="2 3" key="1">
    <citation type="submission" date="2018-02" db="EMBL/GenBank/DDBJ databases">
        <title>The genomes of Aspergillus section Nigri reveals drivers in fungal speciation.</title>
        <authorList>
            <consortium name="DOE Joint Genome Institute"/>
            <person name="Vesth T.C."/>
            <person name="Nybo J."/>
            <person name="Theobald S."/>
            <person name="Brandl J."/>
            <person name="Frisvad J.C."/>
            <person name="Nielsen K.F."/>
            <person name="Lyhne E.K."/>
            <person name="Kogle M.E."/>
            <person name="Kuo A."/>
            <person name="Riley R."/>
            <person name="Clum A."/>
            <person name="Nolan M."/>
            <person name="Lipzen A."/>
            <person name="Salamov A."/>
            <person name="Henrissat B."/>
            <person name="Wiebenga A."/>
            <person name="De vries R.P."/>
            <person name="Grigoriev I.V."/>
            <person name="Mortensen U.H."/>
            <person name="Andersen M.R."/>
            <person name="Baker S.E."/>
        </authorList>
    </citation>
    <scope>NUCLEOTIDE SEQUENCE [LARGE SCALE GENOMIC DNA]</scope>
    <source>
        <strain evidence="2 3">CBS 313.89</strain>
    </source>
</reference>
<keyword evidence="3" id="KW-1185">Reference proteome</keyword>
<dbReference type="EMBL" id="KZ824630">
    <property type="protein sequence ID" value="RAK80258.1"/>
    <property type="molecule type" value="Genomic_DNA"/>
</dbReference>
<accession>A0A8G1RXT1</accession>
<proteinExistence type="predicted"/>
<feature type="chain" id="PRO_5034571364" description="Extracellular membrane protein CFEM domain-containing protein" evidence="1">
    <location>
        <begin position="20"/>
        <end position="88"/>
    </location>
</feature>
<dbReference type="AlphaFoldDB" id="A0A8G1RXT1"/>
<evidence type="ECO:0008006" key="4">
    <source>
        <dbReference type="Google" id="ProtNLM"/>
    </source>
</evidence>
<dbReference type="Proteomes" id="UP000249789">
    <property type="component" value="Unassembled WGS sequence"/>
</dbReference>
<dbReference type="RefSeq" id="XP_040804268.1">
    <property type="nucleotide sequence ID" value="XM_040941011.1"/>
</dbReference>
<organism evidence="2 3">
    <name type="scientific">Aspergillus fijiensis CBS 313.89</name>
    <dbReference type="NCBI Taxonomy" id="1448319"/>
    <lineage>
        <taxon>Eukaryota</taxon>
        <taxon>Fungi</taxon>
        <taxon>Dikarya</taxon>
        <taxon>Ascomycota</taxon>
        <taxon>Pezizomycotina</taxon>
        <taxon>Eurotiomycetes</taxon>
        <taxon>Eurotiomycetidae</taxon>
        <taxon>Eurotiales</taxon>
        <taxon>Aspergillaceae</taxon>
        <taxon>Aspergillus</taxon>
    </lineage>
</organism>
<evidence type="ECO:0000256" key="1">
    <source>
        <dbReference type="SAM" id="SignalP"/>
    </source>
</evidence>
<name>A0A8G1RXT1_9EURO</name>
<evidence type="ECO:0000313" key="2">
    <source>
        <dbReference type="EMBL" id="RAK80258.1"/>
    </source>
</evidence>
<keyword evidence="1" id="KW-0732">Signal</keyword>
<dbReference type="VEuPathDB" id="FungiDB:BO72DRAFT_371682"/>
<sequence length="88" mass="9492">MKPIFALCAFGLLAIQARAACYKSDTYCSDWGAKVCECDEGYLMECEEYLVSEVDGEGGESYALWTRIKNCPVPADGGLQCVDGACTS</sequence>